<accession>A0A2K5L1F6</accession>
<name>A0A2K5L1F6_CERAT</name>
<proteinExistence type="predicted"/>
<dbReference type="AlphaFoldDB" id="A0A2K5L1F6"/>
<evidence type="ECO:0000313" key="1">
    <source>
        <dbReference type="Ensembl" id="ENSCATP00000006773.1"/>
    </source>
</evidence>
<dbReference type="Bgee" id="ENSCATG00000020884">
    <property type="expression patterns" value="Expressed in heart and 1 other cell type or tissue"/>
</dbReference>
<reference evidence="1" key="2">
    <citation type="submission" date="2025-09" db="UniProtKB">
        <authorList>
            <consortium name="Ensembl"/>
        </authorList>
    </citation>
    <scope>IDENTIFICATION</scope>
</reference>
<evidence type="ECO:0000313" key="2">
    <source>
        <dbReference type="Proteomes" id="UP000233060"/>
    </source>
</evidence>
<dbReference type="Proteomes" id="UP000233060">
    <property type="component" value="Unassembled WGS sequence"/>
</dbReference>
<dbReference type="GeneTree" id="ENSGT00910000148107"/>
<sequence length="58" mass="6493">MAWEIPPSKLLAAGILLPLTCMHVLTLWLSISSSVTSSKFDFHICMFSNFLPITECSY</sequence>
<dbReference type="Ensembl" id="ENSCATT00000024073.1">
    <property type="protein sequence ID" value="ENSCATP00000006773.1"/>
    <property type="gene ID" value="ENSCATG00000020884.1"/>
</dbReference>
<reference evidence="1" key="1">
    <citation type="submission" date="2025-08" db="UniProtKB">
        <authorList>
            <consortium name="Ensembl"/>
        </authorList>
    </citation>
    <scope>IDENTIFICATION</scope>
</reference>
<organism evidence="1 2">
    <name type="scientific">Cercocebus atys</name>
    <name type="common">Sooty mangabey</name>
    <name type="synonym">Cercocebus torquatus atys</name>
    <dbReference type="NCBI Taxonomy" id="9531"/>
    <lineage>
        <taxon>Eukaryota</taxon>
        <taxon>Metazoa</taxon>
        <taxon>Chordata</taxon>
        <taxon>Craniata</taxon>
        <taxon>Vertebrata</taxon>
        <taxon>Euteleostomi</taxon>
        <taxon>Mammalia</taxon>
        <taxon>Eutheria</taxon>
        <taxon>Euarchontoglires</taxon>
        <taxon>Primates</taxon>
        <taxon>Haplorrhini</taxon>
        <taxon>Catarrhini</taxon>
        <taxon>Cercopithecidae</taxon>
        <taxon>Cercopithecinae</taxon>
        <taxon>Cercocebus</taxon>
    </lineage>
</organism>
<protein>
    <submittedName>
        <fullName evidence="1">Uncharacterized protein</fullName>
    </submittedName>
</protein>
<dbReference type="OMA" id="FFPITEC"/>
<keyword evidence="2" id="KW-1185">Reference proteome</keyword>